<accession>A0A2L2DIY7</accession>
<name>A0A2L2DIY7_MIMIV</name>
<evidence type="ECO:0000313" key="1">
    <source>
        <dbReference type="EMBL" id="AVG46106.1"/>
    </source>
</evidence>
<organism evidence="1">
    <name type="scientific">Acanthamoeba polyphaga mimivirus</name>
    <name type="common">APMV</name>
    <dbReference type="NCBI Taxonomy" id="212035"/>
    <lineage>
        <taxon>Viruses</taxon>
        <taxon>Varidnaviria</taxon>
        <taxon>Bamfordvirae</taxon>
        <taxon>Nucleocytoviricota</taxon>
        <taxon>Megaviricetes</taxon>
        <taxon>Imitervirales</taxon>
        <taxon>Mimiviridae</taxon>
        <taxon>Megamimivirinae</taxon>
        <taxon>Mimivirus</taxon>
        <taxon>Mimivirus bradfordmassiliense</taxon>
    </lineage>
</organism>
<reference evidence="1" key="1">
    <citation type="journal article" date="2017" name="Front. Microbiol.">
        <title>Genome Characterization of the First Mimiviruses of Lineage C Isolated in Brazil.</title>
        <authorList>
            <person name="Assis F.L."/>
            <person name="Franco-Luiz A.P.M."/>
            <person name="Dos Santos R.N."/>
            <person name="Campos F.S."/>
            <person name="Dornas F.P."/>
            <person name="Borato P.V.M."/>
            <person name="Franco A.C."/>
            <person name="Abrahao J.S."/>
            <person name="Colson P."/>
            <person name="Scola B."/>
        </authorList>
    </citation>
    <scope>NUCLEOTIDE SEQUENCE [LARGE SCALE GENOMIC DNA]</scope>
</reference>
<protein>
    <submittedName>
        <fullName evidence="1">Uncharacterized protein</fullName>
    </submittedName>
</protein>
<sequence length="75" mass="8770">MTSVFFRLSDNNFLEASRTHAKYKDFALRIVTYKTDGAHFIYLPDVSLNELSILASIMQAQLVTGISNYRYLYYY</sequence>
<organismHost>
    <name type="scientific">Acanthamoeba polyphaga</name>
    <name type="common">Amoeba</name>
    <dbReference type="NCBI Taxonomy" id="5757"/>
</organismHost>
<dbReference type="EMBL" id="MG602508">
    <property type="protein sequence ID" value="AVG47212.1"/>
    <property type="molecule type" value="Genomic_DNA"/>
</dbReference>
<dbReference type="EMBL" id="MG602507">
    <property type="protein sequence ID" value="AVG46106.1"/>
    <property type="molecule type" value="Genomic_DNA"/>
</dbReference>
<proteinExistence type="predicted"/>
<dbReference type="Proteomes" id="UP000279644">
    <property type="component" value="Segment"/>
</dbReference>
<dbReference type="Proteomes" id="UP000280369">
    <property type="component" value="Segment"/>
</dbReference>